<name>A0A3L6TF13_PANMI</name>
<evidence type="ECO:0000313" key="1">
    <source>
        <dbReference type="EMBL" id="RLN38902.1"/>
    </source>
</evidence>
<sequence>MIKMRNRMAVASQSSLALQPSQVKFQKRWPAPARGNVYIYAQNSLPPWTPAGQELDGQDVRVQLERPGSASRNELATMTSARSFASLFWVTSWKTAGWPPGALALFHERRGIPGAN</sequence>
<gene>
    <name evidence="1" type="ORF">C2845_PM01G29460</name>
</gene>
<reference evidence="2" key="1">
    <citation type="journal article" date="2019" name="Nat. Commun.">
        <title>The genome of broomcorn millet.</title>
        <authorList>
            <person name="Zou C."/>
            <person name="Miki D."/>
            <person name="Li D."/>
            <person name="Tang Q."/>
            <person name="Xiao L."/>
            <person name="Rajput S."/>
            <person name="Deng P."/>
            <person name="Jia W."/>
            <person name="Huang R."/>
            <person name="Zhang M."/>
            <person name="Sun Y."/>
            <person name="Hu J."/>
            <person name="Fu X."/>
            <person name="Schnable P.S."/>
            <person name="Li F."/>
            <person name="Zhang H."/>
            <person name="Feng B."/>
            <person name="Zhu X."/>
            <person name="Liu R."/>
            <person name="Schnable J.C."/>
            <person name="Zhu J.-K."/>
            <person name="Zhang H."/>
        </authorList>
    </citation>
    <scope>NUCLEOTIDE SEQUENCE [LARGE SCALE GENOMIC DNA]</scope>
</reference>
<dbReference type="EMBL" id="PQIB02000001">
    <property type="protein sequence ID" value="RLN38902.1"/>
    <property type="molecule type" value="Genomic_DNA"/>
</dbReference>
<comment type="caution">
    <text evidence="1">The sequence shown here is derived from an EMBL/GenBank/DDBJ whole genome shotgun (WGS) entry which is preliminary data.</text>
</comment>
<dbReference type="Proteomes" id="UP000275267">
    <property type="component" value="Unassembled WGS sequence"/>
</dbReference>
<dbReference type="AlphaFoldDB" id="A0A3L6TF13"/>
<protein>
    <submittedName>
        <fullName evidence="1">Uncharacterized protein</fullName>
    </submittedName>
</protein>
<evidence type="ECO:0000313" key="2">
    <source>
        <dbReference type="Proteomes" id="UP000275267"/>
    </source>
</evidence>
<organism evidence="1 2">
    <name type="scientific">Panicum miliaceum</name>
    <name type="common">Proso millet</name>
    <name type="synonym">Broomcorn millet</name>
    <dbReference type="NCBI Taxonomy" id="4540"/>
    <lineage>
        <taxon>Eukaryota</taxon>
        <taxon>Viridiplantae</taxon>
        <taxon>Streptophyta</taxon>
        <taxon>Embryophyta</taxon>
        <taxon>Tracheophyta</taxon>
        <taxon>Spermatophyta</taxon>
        <taxon>Magnoliopsida</taxon>
        <taxon>Liliopsida</taxon>
        <taxon>Poales</taxon>
        <taxon>Poaceae</taxon>
        <taxon>PACMAD clade</taxon>
        <taxon>Panicoideae</taxon>
        <taxon>Panicodae</taxon>
        <taxon>Paniceae</taxon>
        <taxon>Panicinae</taxon>
        <taxon>Panicum</taxon>
        <taxon>Panicum sect. Panicum</taxon>
    </lineage>
</organism>
<keyword evidence="2" id="KW-1185">Reference proteome</keyword>
<proteinExistence type="predicted"/>
<accession>A0A3L6TF13</accession>